<protein>
    <submittedName>
        <fullName evidence="2">Uncharacterized protein</fullName>
    </submittedName>
</protein>
<feature type="compositionally biased region" description="Basic and acidic residues" evidence="1">
    <location>
        <begin position="77"/>
        <end position="86"/>
    </location>
</feature>
<organism evidence="2 3">
    <name type="scientific">Acanthamoeba castellanii (strain ATCC 30010 / Neff)</name>
    <dbReference type="NCBI Taxonomy" id="1257118"/>
    <lineage>
        <taxon>Eukaryota</taxon>
        <taxon>Amoebozoa</taxon>
        <taxon>Discosea</taxon>
        <taxon>Longamoebia</taxon>
        <taxon>Centramoebida</taxon>
        <taxon>Acanthamoebidae</taxon>
        <taxon>Acanthamoeba</taxon>
    </lineage>
</organism>
<proteinExistence type="predicted"/>
<feature type="region of interest" description="Disordered" evidence="1">
    <location>
        <begin position="77"/>
        <end position="205"/>
    </location>
</feature>
<gene>
    <name evidence="2" type="ORF">ACA1_209820</name>
</gene>
<evidence type="ECO:0000256" key="1">
    <source>
        <dbReference type="SAM" id="MobiDB-lite"/>
    </source>
</evidence>
<dbReference type="VEuPathDB" id="AmoebaDB:ACA1_209820"/>
<reference evidence="2 3" key="1">
    <citation type="journal article" date="2013" name="Genome Biol.">
        <title>Genome of Acanthamoeba castellanii highlights extensive lateral gene transfer and early evolution of tyrosine kinase signaling.</title>
        <authorList>
            <person name="Clarke M."/>
            <person name="Lohan A.J."/>
            <person name="Liu B."/>
            <person name="Lagkouvardos I."/>
            <person name="Roy S."/>
            <person name="Zafar N."/>
            <person name="Bertelli C."/>
            <person name="Schilde C."/>
            <person name="Kianianmomeni A."/>
            <person name="Burglin T.R."/>
            <person name="Frech C."/>
            <person name="Turcotte B."/>
            <person name="Kopec K.O."/>
            <person name="Synnott J.M."/>
            <person name="Choo C."/>
            <person name="Paponov I."/>
            <person name="Finkler A."/>
            <person name="Soon Heng Tan C."/>
            <person name="Hutchins A.P."/>
            <person name="Weinmeier T."/>
            <person name="Rattei T."/>
            <person name="Chu J.S."/>
            <person name="Gimenez G."/>
            <person name="Irimia M."/>
            <person name="Rigden D.J."/>
            <person name="Fitzpatrick D.A."/>
            <person name="Lorenzo-Morales J."/>
            <person name="Bateman A."/>
            <person name="Chiu C.H."/>
            <person name="Tang P."/>
            <person name="Hegemann P."/>
            <person name="Fromm H."/>
            <person name="Raoult D."/>
            <person name="Greub G."/>
            <person name="Miranda-Saavedra D."/>
            <person name="Chen N."/>
            <person name="Nash P."/>
            <person name="Ginger M.L."/>
            <person name="Horn M."/>
            <person name="Schaap P."/>
            <person name="Caler L."/>
            <person name="Loftus B."/>
        </authorList>
    </citation>
    <scope>NUCLEOTIDE SEQUENCE [LARGE SCALE GENOMIC DNA]</scope>
    <source>
        <strain evidence="2 3">Neff</strain>
    </source>
</reference>
<feature type="compositionally biased region" description="Acidic residues" evidence="1">
    <location>
        <begin position="111"/>
        <end position="122"/>
    </location>
</feature>
<dbReference type="RefSeq" id="XP_004340023.1">
    <property type="nucleotide sequence ID" value="XM_004339975.1"/>
</dbReference>
<name>L8H0W5_ACACF</name>
<keyword evidence="3" id="KW-1185">Reference proteome</keyword>
<dbReference type="EMBL" id="KB007966">
    <property type="protein sequence ID" value="ELR18006.1"/>
    <property type="molecule type" value="Genomic_DNA"/>
</dbReference>
<feature type="compositionally biased region" description="Low complexity" evidence="1">
    <location>
        <begin position="148"/>
        <end position="176"/>
    </location>
</feature>
<feature type="region of interest" description="Disordered" evidence="1">
    <location>
        <begin position="35"/>
        <end position="61"/>
    </location>
</feature>
<accession>L8H0W5</accession>
<dbReference type="AlphaFoldDB" id="L8H0W5"/>
<dbReference type="KEGG" id="acan:ACA1_209820"/>
<sequence length="282" mass="30560">MAYSPFDVSSLPDLADNINLEEELEKMNEKITGLEDVELNGNRGTIAGNVETSDKHNESDASVLDLSLDSIIERVESQHVTLEHASEAPTPSTGTQGKKRGHTETSSDPTGEGEEIDVDGDESAERAGKRRRIDTAGKSAEASHEKAAAAASDVAATLSAEEASTTSSSSSTAPTAVEEELELSWSWGDGVEEEETDTSLAPPKKVSPLMGEIVVVEDVELKEGEEKLAKELNGSLSRENPFELPIIIRQRRVARLRQRAEVHRHKIKQILASWDVASLKRP</sequence>
<evidence type="ECO:0000313" key="2">
    <source>
        <dbReference type="EMBL" id="ELR18006.1"/>
    </source>
</evidence>
<evidence type="ECO:0000313" key="3">
    <source>
        <dbReference type="Proteomes" id="UP000011083"/>
    </source>
</evidence>
<dbReference type="GeneID" id="14918736"/>
<dbReference type="Proteomes" id="UP000011083">
    <property type="component" value="Unassembled WGS sequence"/>
</dbReference>